<feature type="compositionally biased region" description="Low complexity" evidence="4">
    <location>
        <begin position="416"/>
        <end position="482"/>
    </location>
</feature>
<organism evidence="6 8">
    <name type="scientific">Rotaria socialis</name>
    <dbReference type="NCBI Taxonomy" id="392032"/>
    <lineage>
        <taxon>Eukaryota</taxon>
        <taxon>Metazoa</taxon>
        <taxon>Spiralia</taxon>
        <taxon>Gnathifera</taxon>
        <taxon>Rotifera</taxon>
        <taxon>Eurotatoria</taxon>
        <taxon>Bdelloidea</taxon>
        <taxon>Philodinida</taxon>
        <taxon>Philodinidae</taxon>
        <taxon>Rotaria</taxon>
    </lineage>
</organism>
<evidence type="ECO:0000256" key="2">
    <source>
        <dbReference type="ARBA" id="ARBA00022741"/>
    </source>
</evidence>
<dbReference type="GO" id="GO:0005525">
    <property type="term" value="F:GTP binding"/>
    <property type="evidence" value="ECO:0007669"/>
    <property type="project" value="UniProtKB-KW"/>
</dbReference>
<dbReference type="EMBL" id="CAJOBO010003644">
    <property type="protein sequence ID" value="CAF4499277.1"/>
    <property type="molecule type" value="Genomic_DNA"/>
</dbReference>
<feature type="region of interest" description="Disordered" evidence="4">
    <location>
        <begin position="312"/>
        <end position="363"/>
    </location>
</feature>
<proteinExistence type="inferred from homology"/>
<comment type="caution">
    <text evidence="6">The sequence shown here is derived from an EMBL/GenBank/DDBJ whole genome shotgun (WGS) entry which is preliminary data.</text>
</comment>
<dbReference type="EMBL" id="CAJNYD010003676">
    <property type="protein sequence ID" value="CAF3537094.1"/>
    <property type="molecule type" value="Genomic_DNA"/>
</dbReference>
<dbReference type="AlphaFoldDB" id="A0A818JJL3"/>
<dbReference type="PANTHER" id="PTHR10903">
    <property type="entry name" value="GTPASE, IMAP FAMILY MEMBER-RELATED"/>
    <property type="match status" value="1"/>
</dbReference>
<sequence length="525" mass="59730">MAEAANSQPEKKAGIIILGNAGSGKSFLCNVLIGTDRFKSNFDPGAVTTETEHQRVKIHGKYLYIFNIPGLIDLNDDRIKQNKEEIEKAFKACPNSLVLYVWSHVGGRCQRDDVIAFKALYEAYKFPKDSLAFVVNNLDPIRPEGYDEKFMVTLKVALAPQTFPASDFVFIEKIEPNNPETQEKIKDARLTLMQLIIGHQIAHQTEYGKIDLESKEIKKIRDEFKEKQDALLQDQKALTTKMNEMKIILKKREEEANQRIEQLQTELAIREEKTNRHIDRLTAQLKDKETEMTMNLKERDERTNKQIQELKTKLQAKEEQRRKDLKDHEEKTNRQIDRLNRELKGKEAEMKMDFEKRQENTNRQIEKLNKMLAEKEAERKNDLRMHAANTNERIQQLQAQLAEKRSRHTDTDSSDTDTSSSDTDTSSSDTDTSSSDTDTSSSDTDTSSSDTDTSSSDTDTSSSDTDTSSSDTDTSSSDTDTSSSEDERSHATTRRKTPEADSLLKVLGDNLVSVTIPLAKKLFIG</sequence>
<feature type="domain" description="AIG1-type G" evidence="5">
    <location>
        <begin position="15"/>
        <end position="122"/>
    </location>
</feature>
<evidence type="ECO:0000259" key="5">
    <source>
        <dbReference type="Pfam" id="PF04548"/>
    </source>
</evidence>
<dbReference type="InterPro" id="IPR006703">
    <property type="entry name" value="G_AIG1"/>
</dbReference>
<dbReference type="InterPro" id="IPR045058">
    <property type="entry name" value="GIMA/IAN/Toc"/>
</dbReference>
<dbReference type="Gene3D" id="3.40.50.300">
    <property type="entry name" value="P-loop containing nucleotide triphosphate hydrolases"/>
    <property type="match status" value="1"/>
</dbReference>
<dbReference type="InterPro" id="IPR027417">
    <property type="entry name" value="P-loop_NTPase"/>
</dbReference>
<dbReference type="Proteomes" id="UP000663833">
    <property type="component" value="Unassembled WGS sequence"/>
</dbReference>
<dbReference type="Proteomes" id="UP000663851">
    <property type="component" value="Unassembled WGS sequence"/>
</dbReference>
<reference evidence="6" key="1">
    <citation type="submission" date="2021-02" db="EMBL/GenBank/DDBJ databases">
        <authorList>
            <person name="Nowell W R."/>
        </authorList>
    </citation>
    <scope>NUCLEOTIDE SEQUENCE</scope>
</reference>
<name>A0A818JJL3_9BILA</name>
<evidence type="ECO:0000313" key="6">
    <source>
        <dbReference type="EMBL" id="CAF3537094.1"/>
    </source>
</evidence>
<keyword evidence="2" id="KW-0547">Nucleotide-binding</keyword>
<evidence type="ECO:0000313" key="8">
    <source>
        <dbReference type="Proteomes" id="UP000663833"/>
    </source>
</evidence>
<accession>A0A818JJL3</accession>
<evidence type="ECO:0000313" key="7">
    <source>
        <dbReference type="EMBL" id="CAF4499277.1"/>
    </source>
</evidence>
<dbReference type="PANTHER" id="PTHR10903:SF188">
    <property type="entry name" value="GTPASE IMAP FAMILY MEMBER 2-LIKE-RELATED"/>
    <property type="match status" value="1"/>
</dbReference>
<protein>
    <recommendedName>
        <fullName evidence="5">AIG1-type G domain-containing protein</fullName>
    </recommendedName>
</protein>
<comment type="similarity">
    <text evidence="1">Belongs to the TRAFAC class TrmE-Era-EngA-EngB-Septin-like GTPase superfamily. AIG1/Toc34/Toc159-like paraseptin GTPase family. IAN subfamily.</text>
</comment>
<dbReference type="Pfam" id="PF04548">
    <property type="entry name" value="AIG1"/>
    <property type="match status" value="1"/>
</dbReference>
<gene>
    <name evidence="7" type="ORF">HFQ381_LOCUS27648</name>
    <name evidence="6" type="ORF">LUA448_LOCUS27273</name>
</gene>
<feature type="region of interest" description="Disordered" evidence="4">
    <location>
        <begin position="398"/>
        <end position="498"/>
    </location>
</feature>
<feature type="compositionally biased region" description="Basic and acidic residues" evidence="4">
    <location>
        <begin position="402"/>
        <end position="411"/>
    </location>
</feature>
<keyword evidence="3" id="KW-0342">GTP-binding</keyword>
<evidence type="ECO:0000256" key="3">
    <source>
        <dbReference type="ARBA" id="ARBA00023134"/>
    </source>
</evidence>
<dbReference type="SUPFAM" id="SSF52540">
    <property type="entry name" value="P-loop containing nucleoside triphosphate hydrolases"/>
    <property type="match status" value="1"/>
</dbReference>
<evidence type="ECO:0000256" key="4">
    <source>
        <dbReference type="SAM" id="MobiDB-lite"/>
    </source>
</evidence>
<evidence type="ECO:0000256" key="1">
    <source>
        <dbReference type="ARBA" id="ARBA00008535"/>
    </source>
</evidence>